<dbReference type="PANTHER" id="PTHR13903:SF8">
    <property type="entry name" value="PIRIN"/>
    <property type="match status" value="1"/>
</dbReference>
<feature type="domain" description="Pirin C-terminal" evidence="5">
    <location>
        <begin position="189"/>
        <end position="289"/>
    </location>
</feature>
<dbReference type="InterPro" id="IPR014710">
    <property type="entry name" value="RmlC-like_jellyroll"/>
</dbReference>
<proteinExistence type="inferred from homology"/>
<evidence type="ECO:0000256" key="2">
    <source>
        <dbReference type="PIRSR" id="PIRSR006232-1"/>
    </source>
</evidence>
<feature type="domain" description="Pirin N-terminal" evidence="4">
    <location>
        <begin position="60"/>
        <end position="131"/>
    </location>
</feature>
<dbReference type="GO" id="GO:0046872">
    <property type="term" value="F:metal ion binding"/>
    <property type="evidence" value="ECO:0007669"/>
    <property type="project" value="UniProtKB-KW"/>
</dbReference>
<comment type="similarity">
    <text evidence="1 3">Belongs to the pirin family.</text>
</comment>
<organism evidence="6 7">
    <name type="scientific">Enhygromyxa salina</name>
    <dbReference type="NCBI Taxonomy" id="215803"/>
    <lineage>
        <taxon>Bacteria</taxon>
        <taxon>Pseudomonadati</taxon>
        <taxon>Myxococcota</taxon>
        <taxon>Polyangia</taxon>
        <taxon>Nannocystales</taxon>
        <taxon>Nannocystaceae</taxon>
        <taxon>Enhygromyxa</taxon>
    </lineage>
</organism>
<dbReference type="Gene3D" id="2.60.120.10">
    <property type="entry name" value="Jelly Rolls"/>
    <property type="match status" value="2"/>
</dbReference>
<dbReference type="CDD" id="cd02247">
    <property type="entry name" value="cupin_pirin_C"/>
    <property type="match status" value="1"/>
</dbReference>
<evidence type="ECO:0000313" key="7">
    <source>
        <dbReference type="Proteomes" id="UP000031599"/>
    </source>
</evidence>
<evidence type="ECO:0000256" key="1">
    <source>
        <dbReference type="ARBA" id="ARBA00008416"/>
    </source>
</evidence>
<name>A0A0C2D6R2_9BACT</name>
<dbReference type="SUPFAM" id="SSF51182">
    <property type="entry name" value="RmlC-like cupins"/>
    <property type="match status" value="1"/>
</dbReference>
<dbReference type="EMBL" id="JMCC02000026">
    <property type="protein sequence ID" value="KIG17335.1"/>
    <property type="molecule type" value="Genomic_DNA"/>
</dbReference>
<protein>
    <submittedName>
        <fullName evidence="6">Pirin-like protein YhhW</fullName>
    </submittedName>
</protein>
<dbReference type="Pfam" id="PF02678">
    <property type="entry name" value="Pirin"/>
    <property type="match status" value="1"/>
</dbReference>
<dbReference type="AlphaFoldDB" id="A0A0C2D6R2"/>
<accession>A0A0C2D6R2</accession>
<evidence type="ECO:0000259" key="5">
    <source>
        <dbReference type="Pfam" id="PF05726"/>
    </source>
</evidence>
<gene>
    <name evidence="6" type="ORF">DB30_03392</name>
</gene>
<dbReference type="Pfam" id="PF05726">
    <property type="entry name" value="Pirin_C"/>
    <property type="match status" value="1"/>
</dbReference>
<reference evidence="6 7" key="1">
    <citation type="submission" date="2014-12" db="EMBL/GenBank/DDBJ databases">
        <title>Genome assembly of Enhygromyxa salina DSM 15201.</title>
        <authorList>
            <person name="Sharma G."/>
            <person name="Subramanian S."/>
        </authorList>
    </citation>
    <scope>NUCLEOTIDE SEQUENCE [LARGE SCALE GENOMIC DNA]</scope>
    <source>
        <strain evidence="6 7">DSM 15201</strain>
    </source>
</reference>
<dbReference type="Proteomes" id="UP000031599">
    <property type="component" value="Unassembled WGS sequence"/>
</dbReference>
<comment type="cofactor">
    <cofactor evidence="2">
        <name>Fe cation</name>
        <dbReference type="ChEBI" id="CHEBI:24875"/>
    </cofactor>
    <text evidence="2">Binds 1 Fe cation per subunit.</text>
</comment>
<feature type="binding site" evidence="2">
    <location>
        <position position="68"/>
    </location>
    <ligand>
        <name>Fe cation</name>
        <dbReference type="ChEBI" id="CHEBI:24875"/>
    </ligand>
</feature>
<keyword evidence="2" id="KW-0479">Metal-binding</keyword>
<dbReference type="PIRSF" id="PIRSF006232">
    <property type="entry name" value="Pirin"/>
    <property type="match status" value="1"/>
</dbReference>
<feature type="binding site" evidence="2">
    <location>
        <position position="66"/>
    </location>
    <ligand>
        <name>Fe cation</name>
        <dbReference type="ChEBI" id="CHEBI:24875"/>
    </ligand>
</feature>
<comment type="caution">
    <text evidence="6">The sequence shown here is derived from an EMBL/GenBank/DDBJ whole genome shotgun (WGS) entry which is preliminary data.</text>
</comment>
<evidence type="ECO:0000313" key="6">
    <source>
        <dbReference type="EMBL" id="KIG17335.1"/>
    </source>
</evidence>
<dbReference type="InterPro" id="IPR003829">
    <property type="entry name" value="Pirin_N_dom"/>
</dbReference>
<feature type="binding site" evidence="2">
    <location>
        <position position="113"/>
    </location>
    <ligand>
        <name>Fe cation</name>
        <dbReference type="ChEBI" id="CHEBI:24875"/>
    </ligand>
</feature>
<keyword evidence="2" id="KW-0408">Iron</keyword>
<dbReference type="InterPro" id="IPR008778">
    <property type="entry name" value="Pirin_C_dom"/>
</dbReference>
<evidence type="ECO:0000259" key="4">
    <source>
        <dbReference type="Pfam" id="PF02678"/>
    </source>
</evidence>
<sequence length="293" mass="31285">MTERRNSMSNNESANHKSVVVHHQLREVQSRPGFRTVVARCSAELDLDPILNIELFHMSQPTFAPHPHAGFSAVTYMLPESDGALRNRDSLGDRSLIGPGALHWTQAGAGVVHEELPDTLGQDCWGFQIFVDLAAADKQLAPTILRAQAHEIPEIVAAGSKLRVVAGAFEQARSPVTELAGLATAVDLFDVTLEPGATLSLPLAAGRRAFVFAIDGSGEVGEQPIDGHEIVVLSEQGEGALLRGHGQTLRALVCAATPLRQPVVWGGPFAMSNEAELQAARARFEAGEMGQLS</sequence>
<dbReference type="InterPro" id="IPR011051">
    <property type="entry name" value="RmlC_Cupin_sf"/>
</dbReference>
<dbReference type="PANTHER" id="PTHR13903">
    <property type="entry name" value="PIRIN-RELATED"/>
    <property type="match status" value="1"/>
</dbReference>
<dbReference type="InterPro" id="IPR012093">
    <property type="entry name" value="Pirin"/>
</dbReference>
<evidence type="ECO:0000256" key="3">
    <source>
        <dbReference type="RuleBase" id="RU003457"/>
    </source>
</evidence>
<feature type="binding site" evidence="2">
    <location>
        <position position="115"/>
    </location>
    <ligand>
        <name>Fe cation</name>
        <dbReference type="ChEBI" id="CHEBI:24875"/>
    </ligand>
</feature>